<dbReference type="SMART" id="SM00347">
    <property type="entry name" value="HTH_MARR"/>
    <property type="match status" value="1"/>
</dbReference>
<dbReference type="PANTHER" id="PTHR33164">
    <property type="entry name" value="TRANSCRIPTIONAL REGULATOR, MARR FAMILY"/>
    <property type="match status" value="1"/>
</dbReference>
<dbReference type="PANTHER" id="PTHR33164:SF43">
    <property type="entry name" value="HTH-TYPE TRANSCRIPTIONAL REPRESSOR YETL"/>
    <property type="match status" value="1"/>
</dbReference>
<keyword evidence="3" id="KW-0804">Transcription</keyword>
<dbReference type="InterPro" id="IPR036390">
    <property type="entry name" value="WH_DNA-bd_sf"/>
</dbReference>
<dbReference type="OrthoDB" id="7063965at2"/>
<dbReference type="InterPro" id="IPR036388">
    <property type="entry name" value="WH-like_DNA-bd_sf"/>
</dbReference>
<dbReference type="InterPro" id="IPR000835">
    <property type="entry name" value="HTH_MarR-typ"/>
</dbReference>
<gene>
    <name evidence="5" type="ORF">FKG95_22740</name>
</gene>
<dbReference type="PROSITE" id="PS50995">
    <property type="entry name" value="HTH_MARR_2"/>
    <property type="match status" value="1"/>
</dbReference>
<dbReference type="EMBL" id="VHSH01000009">
    <property type="protein sequence ID" value="TQV75736.1"/>
    <property type="molecule type" value="Genomic_DNA"/>
</dbReference>
<evidence type="ECO:0000256" key="2">
    <source>
        <dbReference type="ARBA" id="ARBA00023125"/>
    </source>
</evidence>
<dbReference type="GO" id="GO:0003677">
    <property type="term" value="F:DNA binding"/>
    <property type="evidence" value="ECO:0007669"/>
    <property type="project" value="UniProtKB-KW"/>
</dbReference>
<evidence type="ECO:0000256" key="1">
    <source>
        <dbReference type="ARBA" id="ARBA00023015"/>
    </source>
</evidence>
<dbReference type="GO" id="GO:0006950">
    <property type="term" value="P:response to stress"/>
    <property type="evidence" value="ECO:0007669"/>
    <property type="project" value="TreeGrafter"/>
</dbReference>
<dbReference type="SUPFAM" id="SSF46785">
    <property type="entry name" value="Winged helix' DNA-binding domain"/>
    <property type="match status" value="1"/>
</dbReference>
<dbReference type="InterPro" id="IPR039422">
    <property type="entry name" value="MarR/SlyA-like"/>
</dbReference>
<dbReference type="Pfam" id="PF01047">
    <property type="entry name" value="MarR"/>
    <property type="match status" value="1"/>
</dbReference>
<keyword evidence="1" id="KW-0805">Transcription regulation</keyword>
<dbReference type="InterPro" id="IPR023187">
    <property type="entry name" value="Tscrpt_reg_MarR-type_CS"/>
</dbReference>
<proteinExistence type="predicted"/>
<reference evidence="5 6" key="1">
    <citation type="submission" date="2019-06" db="EMBL/GenBank/DDBJ databases">
        <title>Whole genome sequence for Rhodospirillaceae sp. R148.</title>
        <authorList>
            <person name="Wang G."/>
        </authorList>
    </citation>
    <scope>NUCLEOTIDE SEQUENCE [LARGE SCALE GENOMIC DNA]</scope>
    <source>
        <strain evidence="5 6">R148</strain>
    </source>
</reference>
<keyword evidence="6" id="KW-1185">Reference proteome</keyword>
<dbReference type="Proteomes" id="UP000315252">
    <property type="component" value="Unassembled WGS sequence"/>
</dbReference>
<dbReference type="PROSITE" id="PS01117">
    <property type="entry name" value="HTH_MARR_1"/>
    <property type="match status" value="1"/>
</dbReference>
<keyword evidence="2" id="KW-0238">DNA-binding</keyword>
<evidence type="ECO:0000313" key="6">
    <source>
        <dbReference type="Proteomes" id="UP000315252"/>
    </source>
</evidence>
<organism evidence="5 6">
    <name type="scientific">Denitrobaculum tricleocarpae</name>
    <dbReference type="NCBI Taxonomy" id="2591009"/>
    <lineage>
        <taxon>Bacteria</taxon>
        <taxon>Pseudomonadati</taxon>
        <taxon>Pseudomonadota</taxon>
        <taxon>Alphaproteobacteria</taxon>
        <taxon>Rhodospirillales</taxon>
        <taxon>Rhodospirillaceae</taxon>
        <taxon>Denitrobaculum</taxon>
    </lineage>
</organism>
<feature type="domain" description="HTH marR-type" evidence="4">
    <location>
        <begin position="23"/>
        <end position="157"/>
    </location>
</feature>
<sequence>MTSGSGTSAAVTKPETAKLSKQRLRLWLRLLRATRSVEGELRERLRKDFDATLPRFDVLAALHRCQDGMTMTELSRFLMVSNGNVTGIIDRLVLEGLVVRVPDKKDRRATFVRLTPKGVTAFGEMAEAHEGWVDGLLSEVSAEEAADLISLLSRFNETQRSR</sequence>
<dbReference type="Gene3D" id="1.10.10.10">
    <property type="entry name" value="Winged helix-like DNA-binding domain superfamily/Winged helix DNA-binding domain"/>
    <property type="match status" value="1"/>
</dbReference>
<dbReference type="RefSeq" id="WP_142898724.1">
    <property type="nucleotide sequence ID" value="NZ_ML660060.1"/>
</dbReference>
<dbReference type="AlphaFoldDB" id="A0A545TEY5"/>
<name>A0A545TEY5_9PROT</name>
<evidence type="ECO:0000313" key="5">
    <source>
        <dbReference type="EMBL" id="TQV75736.1"/>
    </source>
</evidence>
<dbReference type="PRINTS" id="PR00598">
    <property type="entry name" value="HTHMARR"/>
</dbReference>
<evidence type="ECO:0000259" key="4">
    <source>
        <dbReference type="PROSITE" id="PS50995"/>
    </source>
</evidence>
<evidence type="ECO:0000256" key="3">
    <source>
        <dbReference type="ARBA" id="ARBA00023163"/>
    </source>
</evidence>
<protein>
    <submittedName>
        <fullName evidence="5">MarR family transcriptional regulator</fullName>
    </submittedName>
</protein>
<accession>A0A545TEY5</accession>
<dbReference type="GO" id="GO:0003700">
    <property type="term" value="F:DNA-binding transcription factor activity"/>
    <property type="evidence" value="ECO:0007669"/>
    <property type="project" value="InterPro"/>
</dbReference>
<comment type="caution">
    <text evidence="5">The sequence shown here is derived from an EMBL/GenBank/DDBJ whole genome shotgun (WGS) entry which is preliminary data.</text>
</comment>